<dbReference type="InterPro" id="IPR014961">
    <property type="entry name" value="DUF1829"/>
</dbReference>
<reference evidence="3 4" key="1">
    <citation type="submission" date="2019-09" db="EMBL/GenBank/DDBJ databases">
        <title>Draft genome sequence of 3 type strains from the CCUG.</title>
        <authorList>
            <person name="Pineiro-Iglesias B."/>
            <person name="Tunovic T."/>
            <person name="Unosson C."/>
            <person name="Inganas E."/>
            <person name="Ohlen M."/>
            <person name="Cardew S."/>
            <person name="Jensie-Markopoulos S."/>
            <person name="Salva-Serra F."/>
            <person name="Jaen-Luchoro D."/>
            <person name="Karlsson R."/>
            <person name="Svensson-Stadler L."/>
            <person name="Chun J."/>
            <person name="Moore E."/>
        </authorList>
    </citation>
    <scope>NUCLEOTIDE SEQUENCE [LARGE SCALE GENOMIC DNA]</scope>
    <source>
        <strain evidence="3 4">CCUG 65427</strain>
    </source>
</reference>
<dbReference type="Proteomes" id="UP000434554">
    <property type="component" value="Unassembled WGS sequence"/>
</dbReference>
<evidence type="ECO:0000259" key="2">
    <source>
        <dbReference type="Pfam" id="PF08862"/>
    </source>
</evidence>
<dbReference type="Pfam" id="PF08862">
    <property type="entry name" value="DUF1829"/>
    <property type="match status" value="1"/>
</dbReference>
<accession>A0A833CAN8</accession>
<feature type="domain" description="DUF1828" evidence="1">
    <location>
        <begin position="29"/>
        <end position="121"/>
    </location>
</feature>
<evidence type="ECO:0000259" key="1">
    <source>
        <dbReference type="Pfam" id="PF08861"/>
    </source>
</evidence>
<gene>
    <name evidence="3" type="ORF">F8R14_06490</name>
</gene>
<dbReference type="Pfam" id="PF08861">
    <property type="entry name" value="DUF1828"/>
    <property type="match status" value="1"/>
</dbReference>
<dbReference type="EMBL" id="WBKH01000006">
    <property type="protein sequence ID" value="KAB1478130.1"/>
    <property type="molecule type" value="Genomic_DNA"/>
</dbReference>
<feature type="domain" description="DUF1829" evidence="2">
    <location>
        <begin position="159"/>
        <end position="242"/>
    </location>
</feature>
<dbReference type="InterPro" id="IPR014960">
    <property type="entry name" value="DUF1828"/>
</dbReference>
<evidence type="ECO:0000313" key="3">
    <source>
        <dbReference type="EMBL" id="KAB1478130.1"/>
    </source>
</evidence>
<dbReference type="RefSeq" id="WP_127007462.1">
    <property type="nucleotide sequence ID" value="NZ_RQUZ01000003.1"/>
</dbReference>
<sequence>MKHVKNYLNWLESNMTERKITSSITEITTPFLDRHNDYTQIYLIHRDRDEYKISDDGYIINDLIMSGVDIYSTSKRKSLFNQILDRQGVKYDDATNELYVLSNRRGISEAQHRLLQCMLDVNDLFYLATSTVKQIFLEEVMSFFDDNQIFYSMDISILGKSGYVHTYDFLFQKNINHPERFAKVMNSPSRSEMERVIFTWNDIKDSKRADSQLIVIMNDKKQVDNSILTGFENYDIVPCLWSSINKNLSHFN</sequence>
<organism evidence="3 4">
    <name type="scientific">Veillonella seminalis</name>
    <dbReference type="NCBI Taxonomy" id="1502943"/>
    <lineage>
        <taxon>Bacteria</taxon>
        <taxon>Bacillati</taxon>
        <taxon>Bacillota</taxon>
        <taxon>Negativicutes</taxon>
        <taxon>Veillonellales</taxon>
        <taxon>Veillonellaceae</taxon>
        <taxon>Veillonella</taxon>
    </lineage>
</organism>
<name>A0A833CAN8_9FIRM</name>
<proteinExistence type="predicted"/>
<evidence type="ECO:0000313" key="4">
    <source>
        <dbReference type="Proteomes" id="UP000434554"/>
    </source>
</evidence>
<comment type="caution">
    <text evidence="3">The sequence shown here is derived from an EMBL/GenBank/DDBJ whole genome shotgun (WGS) entry which is preliminary data.</text>
</comment>
<dbReference type="AlphaFoldDB" id="A0A833CAN8"/>
<protein>
    <submittedName>
        <fullName evidence="3">DUF1828 domain-containing protein</fullName>
    </submittedName>
</protein>
<dbReference type="GeneID" id="83054641"/>